<dbReference type="STRING" id="22663.A0A218VT36"/>
<proteinExistence type="predicted"/>
<dbReference type="InterPro" id="IPR016024">
    <property type="entry name" value="ARM-type_fold"/>
</dbReference>
<dbReference type="AlphaFoldDB" id="A0A218VT36"/>
<accession>A0A218VT36</accession>
<feature type="region of interest" description="Disordered" evidence="1">
    <location>
        <begin position="410"/>
        <end position="439"/>
    </location>
</feature>
<evidence type="ECO:0000256" key="1">
    <source>
        <dbReference type="SAM" id="MobiDB-lite"/>
    </source>
</evidence>
<evidence type="ECO:0000313" key="5">
    <source>
        <dbReference type="Proteomes" id="UP000233551"/>
    </source>
</evidence>
<reference evidence="3 5" key="3">
    <citation type="submission" date="2017-11" db="EMBL/GenBank/DDBJ databases">
        <title>De-novo sequencing of pomegranate (Punica granatum L.) genome.</title>
        <authorList>
            <person name="Akparov Z."/>
            <person name="Amiraslanov A."/>
            <person name="Hajiyeva S."/>
            <person name="Abbasov M."/>
            <person name="Kaur K."/>
            <person name="Hamwieh A."/>
            <person name="Solovyev V."/>
            <person name="Salamov A."/>
            <person name="Braich B."/>
            <person name="Kosarev P."/>
            <person name="Mahmoud A."/>
            <person name="Hajiyev E."/>
            <person name="Babayeva S."/>
            <person name="Izzatullayeva V."/>
            <person name="Mammadov A."/>
            <person name="Mammadov A."/>
            <person name="Sharifova S."/>
            <person name="Ojaghi J."/>
            <person name="Eynullazada K."/>
            <person name="Bayramov B."/>
            <person name="Abdulazimova A."/>
            <person name="Shahmuradov I."/>
        </authorList>
    </citation>
    <scope>NUCLEOTIDE SEQUENCE [LARGE SCALE GENOMIC DNA]</scope>
    <source>
        <strain evidence="3">AG2017</strain>
        <strain evidence="5">cv. AG2017</strain>
        <tissue evidence="3">Leaf</tissue>
    </source>
</reference>
<protein>
    <submittedName>
        <fullName evidence="2">Uncharacterized protein</fullName>
    </submittedName>
</protein>
<comment type="caution">
    <text evidence="2">The sequence shown here is derived from an EMBL/GenBank/DDBJ whole genome shotgun (WGS) entry which is preliminary data.</text>
</comment>
<dbReference type="Proteomes" id="UP000233551">
    <property type="component" value="Unassembled WGS sequence"/>
</dbReference>
<dbReference type="Gene3D" id="1.25.10.10">
    <property type="entry name" value="Leucine-rich Repeat Variant"/>
    <property type="match status" value="2"/>
</dbReference>
<sequence length="439" mass="47500">MSSSSSTSSSSSSSVWQLSYRKLRFFTRIRRFLRSKTAGTANHKSSSKSFDRSADNNINSAALSVNTGQAVEEHDSSTILQRAVKRLHFGGPEEKKAAAIEIERLAREDVKVKKLMAELRVIPALVEMVAAIGQQQAAVGALLELANGTYTNKAVMVEAGILSKLPRNIDTVDELTRHELSELLLSLSSPKNIHLPLDSSQVIPFTLAVLDSDSGSEIKESCLETLYNLSTVLENAAKLGSDSCLVGSIMRVVSSLRGLSEKALATIGNIVVTFPGKKAVENCGLVPESLIEVLTWEDNPKCQELSAYVLMVLAHHSSAQRAKMAAAGIVPVLLEVALLGSPLAQKRALKLLQWFKDDRQVRVGPHSGPQTPRVPIGSPIADHCGAREGKRMMQRLVKESLHKNMELITKRANVDPGSSSSSSRLKSLVVSTSSKSLPY</sequence>
<dbReference type="EMBL" id="MTKT01005977">
    <property type="protein sequence ID" value="OWM63483.1"/>
    <property type="molecule type" value="Genomic_DNA"/>
</dbReference>
<dbReference type="PANTHER" id="PTHR46700:SF2">
    <property type="entry name" value="ARM REPEAT SUPERFAMILY PROTEIN"/>
    <property type="match status" value="1"/>
</dbReference>
<dbReference type="InterPro" id="IPR011989">
    <property type="entry name" value="ARM-like"/>
</dbReference>
<feature type="compositionally biased region" description="Low complexity" evidence="1">
    <location>
        <begin position="418"/>
        <end position="439"/>
    </location>
</feature>
<dbReference type="PANTHER" id="PTHR46700">
    <property type="entry name" value="ARM REPEAT SUPERFAMILY PROTEIN"/>
    <property type="match status" value="1"/>
</dbReference>
<evidence type="ECO:0000313" key="3">
    <source>
        <dbReference type="EMBL" id="PKI47301.1"/>
    </source>
</evidence>
<keyword evidence="5" id="KW-1185">Reference proteome</keyword>
<evidence type="ECO:0000313" key="2">
    <source>
        <dbReference type="EMBL" id="OWM63483.1"/>
    </source>
</evidence>
<organism evidence="2 4">
    <name type="scientific">Punica granatum</name>
    <name type="common">Pomegranate</name>
    <dbReference type="NCBI Taxonomy" id="22663"/>
    <lineage>
        <taxon>Eukaryota</taxon>
        <taxon>Viridiplantae</taxon>
        <taxon>Streptophyta</taxon>
        <taxon>Embryophyta</taxon>
        <taxon>Tracheophyta</taxon>
        <taxon>Spermatophyta</taxon>
        <taxon>Magnoliopsida</taxon>
        <taxon>eudicotyledons</taxon>
        <taxon>Gunneridae</taxon>
        <taxon>Pentapetalae</taxon>
        <taxon>rosids</taxon>
        <taxon>malvids</taxon>
        <taxon>Myrtales</taxon>
        <taxon>Lythraceae</taxon>
        <taxon>Punica</taxon>
    </lineage>
</organism>
<reference evidence="4" key="1">
    <citation type="journal article" date="2017" name="Plant J.">
        <title>The pomegranate (Punica granatum L.) genome and the genomics of punicalagin biosynthesis.</title>
        <authorList>
            <person name="Qin G."/>
            <person name="Xu C."/>
            <person name="Ming R."/>
            <person name="Tang H."/>
            <person name="Guyot R."/>
            <person name="Kramer E.M."/>
            <person name="Hu Y."/>
            <person name="Yi X."/>
            <person name="Qi Y."/>
            <person name="Xu X."/>
            <person name="Gao Z."/>
            <person name="Pan H."/>
            <person name="Jian J."/>
            <person name="Tian Y."/>
            <person name="Yue Z."/>
            <person name="Xu Y."/>
        </authorList>
    </citation>
    <scope>NUCLEOTIDE SEQUENCE [LARGE SCALE GENOMIC DNA]</scope>
    <source>
        <strain evidence="4">cv. Dabenzi</strain>
    </source>
</reference>
<name>A0A218VT36_PUNGR</name>
<dbReference type="SUPFAM" id="SSF48371">
    <property type="entry name" value="ARM repeat"/>
    <property type="match status" value="1"/>
</dbReference>
<dbReference type="GeneID" id="116206815"/>
<dbReference type="EMBL" id="PGOL01002520">
    <property type="protein sequence ID" value="PKI47301.1"/>
    <property type="molecule type" value="Genomic_DNA"/>
</dbReference>
<evidence type="ECO:0000313" key="4">
    <source>
        <dbReference type="Proteomes" id="UP000197138"/>
    </source>
</evidence>
<dbReference type="OrthoDB" id="777117at2759"/>
<gene>
    <name evidence="2" type="ORF">CDL15_Pgr026243</name>
    <name evidence="3" type="ORF">CRG98_032310</name>
</gene>
<dbReference type="Proteomes" id="UP000197138">
    <property type="component" value="Unassembled WGS sequence"/>
</dbReference>
<reference evidence="2" key="2">
    <citation type="submission" date="2017-06" db="EMBL/GenBank/DDBJ databases">
        <title>The pomegranate genome and the genomics of punicalagin biosynthesis.</title>
        <authorList>
            <person name="Xu C."/>
        </authorList>
    </citation>
    <scope>NUCLEOTIDE SEQUENCE [LARGE SCALE GENOMIC DNA]</scope>
    <source>
        <tissue evidence="2">Fresh leaf</tissue>
    </source>
</reference>